<sequence>MSVEKLFKNASPLQKNQMYNWYDRYKPQEQQKVYILSSEMEQRTILNLSMIKRRRVKKA</sequence>
<dbReference type="Proteomes" id="UP000305471">
    <property type="component" value="Unassembled WGS sequence"/>
</dbReference>
<proteinExistence type="predicted"/>
<reference evidence="1 2" key="1">
    <citation type="submission" date="2019-04" db="EMBL/GenBank/DDBJ databases">
        <title>Alteromonas portus sp. nov., an alginate lyase-excreting marine bacterium.</title>
        <authorList>
            <person name="Huang H."/>
            <person name="Mo K."/>
            <person name="Bao S."/>
        </authorList>
    </citation>
    <scope>NUCLEOTIDE SEQUENCE [LARGE SCALE GENOMIC DNA]</scope>
    <source>
        <strain evidence="1 2">HB161718</strain>
    </source>
</reference>
<protein>
    <submittedName>
        <fullName evidence="1">Exodeoxyribonuclease VII large subunit</fullName>
    </submittedName>
</protein>
<evidence type="ECO:0000313" key="1">
    <source>
        <dbReference type="EMBL" id="TKB03575.1"/>
    </source>
</evidence>
<name>A0A4U0ZHU7_9ALTE</name>
<gene>
    <name evidence="1" type="ORF">E5672_11105</name>
</gene>
<dbReference type="EMBL" id="SWCO01000005">
    <property type="protein sequence ID" value="TKB03575.1"/>
    <property type="molecule type" value="Genomic_DNA"/>
</dbReference>
<dbReference type="AlphaFoldDB" id="A0A4U0ZHU7"/>
<accession>A0A4U0ZHU7</accession>
<evidence type="ECO:0000313" key="2">
    <source>
        <dbReference type="Proteomes" id="UP000305471"/>
    </source>
</evidence>
<organism evidence="1 2">
    <name type="scientific">Alteromonas portus</name>
    <dbReference type="NCBI Taxonomy" id="2565549"/>
    <lineage>
        <taxon>Bacteria</taxon>
        <taxon>Pseudomonadati</taxon>
        <taxon>Pseudomonadota</taxon>
        <taxon>Gammaproteobacteria</taxon>
        <taxon>Alteromonadales</taxon>
        <taxon>Alteromonadaceae</taxon>
        <taxon>Alteromonas/Salinimonas group</taxon>
        <taxon>Alteromonas</taxon>
    </lineage>
</organism>
<keyword evidence="2" id="KW-1185">Reference proteome</keyword>
<comment type="caution">
    <text evidence="1">The sequence shown here is derived from an EMBL/GenBank/DDBJ whole genome shotgun (WGS) entry which is preliminary data.</text>
</comment>